<evidence type="ECO:0000313" key="2">
    <source>
        <dbReference type="Proteomes" id="UP001239111"/>
    </source>
</evidence>
<protein>
    <submittedName>
        <fullName evidence="1">Uncharacterized protein</fullName>
    </submittedName>
</protein>
<dbReference type="Proteomes" id="UP001239111">
    <property type="component" value="Chromosome 3"/>
</dbReference>
<name>A0ACC2NQS5_9HYME</name>
<sequence>MSEKQQFDEFLGGSEKLPSDAGVIKLASARASEMAAMTFSLENPQQTKMIFQKLPMHMRRRVMSHNAKRMPRKLRSSHLSQMKKSGLPPKTKRPSRKYRRRPQNLLKEYNRRQRDKFWLETHIWHAKRFKMIDKWGFKLAHHSNDRCFRANYRAVMNHCLIQDISYYTCLELKGPIEMLKSSLKRHCNPNELTFAAKIYINGEREGTTMFYRKDGYPSQSIGHVHFLWQPTNLDSKSIWIWVHPSFYQEVVNEIISSFNFALKESSNCDTESECSQKKGSSPDEGSISSVMKIFQTVKVPMYKNTDDCQLMVLRNCLNRFRLCGPLAMSIVHDAFRLPNITPKVSDSEDNKMDILQDLNSAERCDSEEKSNVDLIDVDKNGRPKNSIDVWYKSYYQCQENLKSFHAQKDAFEIFKNLNSPSQLSPNLVLALTVLDPRFFLPHKRSKSIPGSSLNANLLVPSKSVSESPLWDASMRNYVTMNCMSTTAINNIRSHNLVPGVDHDQFYNEGIMHKIPIILIQKPGYDKHNNSVGFSSGIDIILPAAWSMPFWLALILRCARPGGLRESESVAYESSNVQSPVINQPDTESYKIEAEYQKKILMERYFRLPPNKRVNYIKFGITSPFFCEWKLLLREWCDVDDFYVLRDRKSLSLLAQKLDSENGRRQKKNRKKEDNKDTGCRETSNVPENCYIPVEVTVMRTGVPQNFSIICLPTSDDLAKFEKDKKWSGPVESPKTDENEEKRRKLRRGHLALLRRLRRQRIRAKKKMEIASSQLPMKNTAEMKHLNKIRQLVKKKLINTNQTLIDKQAQTMANLYLPKCTHVRHSCDREVIGYVTQGGFSYSKAKGVGLGYIVCKSLYKLLEDHSNIVLIRNPTTQKYRLCRVRVID</sequence>
<comment type="caution">
    <text evidence="1">The sequence shown here is derived from an EMBL/GenBank/DDBJ whole genome shotgun (WGS) entry which is preliminary data.</text>
</comment>
<organism evidence="1 2">
    <name type="scientific">Eretmocerus hayati</name>
    <dbReference type="NCBI Taxonomy" id="131215"/>
    <lineage>
        <taxon>Eukaryota</taxon>
        <taxon>Metazoa</taxon>
        <taxon>Ecdysozoa</taxon>
        <taxon>Arthropoda</taxon>
        <taxon>Hexapoda</taxon>
        <taxon>Insecta</taxon>
        <taxon>Pterygota</taxon>
        <taxon>Neoptera</taxon>
        <taxon>Endopterygota</taxon>
        <taxon>Hymenoptera</taxon>
        <taxon>Apocrita</taxon>
        <taxon>Proctotrupomorpha</taxon>
        <taxon>Chalcidoidea</taxon>
        <taxon>Aphelinidae</taxon>
        <taxon>Aphelininae</taxon>
        <taxon>Eretmocerus</taxon>
    </lineage>
</organism>
<reference evidence="1" key="1">
    <citation type="submission" date="2023-04" db="EMBL/GenBank/DDBJ databases">
        <title>A chromosome-level genome assembly of the parasitoid wasp Eretmocerus hayati.</title>
        <authorList>
            <person name="Zhong Y."/>
            <person name="Liu S."/>
            <person name="Liu Y."/>
        </authorList>
    </citation>
    <scope>NUCLEOTIDE SEQUENCE</scope>
    <source>
        <strain evidence="1">ZJU_SS_LIU_2023</strain>
    </source>
</reference>
<accession>A0ACC2NQS5</accession>
<evidence type="ECO:0000313" key="1">
    <source>
        <dbReference type="EMBL" id="KAJ8673599.1"/>
    </source>
</evidence>
<gene>
    <name evidence="1" type="ORF">QAD02_004861</name>
</gene>
<proteinExistence type="predicted"/>
<keyword evidence="2" id="KW-1185">Reference proteome</keyword>
<dbReference type="EMBL" id="CM056743">
    <property type="protein sequence ID" value="KAJ8673599.1"/>
    <property type="molecule type" value="Genomic_DNA"/>
</dbReference>